<reference evidence="1" key="1">
    <citation type="journal article" date="2021" name="Proc. Natl. Acad. Sci. U.S.A.">
        <title>Three genomes in the algal genus Volvox reveal the fate of a haploid sex-determining region after a transition to homothallism.</title>
        <authorList>
            <person name="Yamamoto K."/>
            <person name="Hamaji T."/>
            <person name="Kawai-Toyooka H."/>
            <person name="Matsuzaki R."/>
            <person name="Takahashi F."/>
            <person name="Nishimura Y."/>
            <person name="Kawachi M."/>
            <person name="Noguchi H."/>
            <person name="Minakuchi Y."/>
            <person name="Umen J.G."/>
            <person name="Toyoda A."/>
            <person name="Nozaki H."/>
        </authorList>
    </citation>
    <scope>NUCLEOTIDE SEQUENCE</scope>
    <source>
        <strain evidence="1">NIES-3780</strain>
    </source>
</reference>
<name>A0A8J4F4P0_9CHLO</name>
<sequence>MMMQAQKPLWCSHERPRRFMLASRKRHIVIANFKPSSPTSPSPSSVGNNANFVEDVFQKSIDVMLNRAASSLKRGTCTCMSCRGSGTVECAHCKGSGRLSTQAAERAGLLRGALLRLRTAMGLPPQEVPYASSGWMRTNRCPRCHGVGRLACEPCTGSGQRFPHQPGRSQ</sequence>
<dbReference type="EMBL" id="BNCO01000027">
    <property type="protein sequence ID" value="GIL57427.1"/>
    <property type="molecule type" value="Genomic_DNA"/>
</dbReference>
<comment type="caution">
    <text evidence="1">The sequence shown here is derived from an EMBL/GenBank/DDBJ whole genome shotgun (WGS) entry which is preliminary data.</text>
</comment>
<accession>A0A8J4F4P0</accession>
<dbReference type="AlphaFoldDB" id="A0A8J4F4P0"/>
<dbReference type="Proteomes" id="UP000747399">
    <property type="component" value="Unassembled WGS sequence"/>
</dbReference>
<dbReference type="PANTHER" id="PTHR15852:SF54">
    <property type="entry name" value="PROTEIN SSUH2 HOMOLOG"/>
    <property type="match status" value="1"/>
</dbReference>
<gene>
    <name evidence="1" type="ORF">Vafri_12651</name>
</gene>
<organism evidence="1 2">
    <name type="scientific">Volvox africanus</name>
    <dbReference type="NCBI Taxonomy" id="51714"/>
    <lineage>
        <taxon>Eukaryota</taxon>
        <taxon>Viridiplantae</taxon>
        <taxon>Chlorophyta</taxon>
        <taxon>core chlorophytes</taxon>
        <taxon>Chlorophyceae</taxon>
        <taxon>CS clade</taxon>
        <taxon>Chlamydomonadales</taxon>
        <taxon>Volvocaceae</taxon>
        <taxon>Volvox</taxon>
    </lineage>
</organism>
<keyword evidence="2" id="KW-1185">Reference proteome</keyword>
<evidence type="ECO:0000313" key="1">
    <source>
        <dbReference type="EMBL" id="GIL57427.1"/>
    </source>
</evidence>
<proteinExistence type="predicted"/>
<dbReference type="PANTHER" id="PTHR15852">
    <property type="entry name" value="PLASTID TRANSCRIPTIONALLY ACTIVE PROTEIN"/>
    <property type="match status" value="1"/>
</dbReference>
<evidence type="ECO:0000313" key="2">
    <source>
        <dbReference type="Proteomes" id="UP000747399"/>
    </source>
</evidence>
<protein>
    <submittedName>
        <fullName evidence="1">Uncharacterized protein</fullName>
    </submittedName>
</protein>